<feature type="transmembrane region" description="Helical" evidence="1">
    <location>
        <begin position="30"/>
        <end position="53"/>
    </location>
</feature>
<evidence type="ECO:0000256" key="1">
    <source>
        <dbReference type="SAM" id="Phobius"/>
    </source>
</evidence>
<accession>A0AAW0F4Z0</accession>
<protein>
    <submittedName>
        <fullName evidence="2">Uncharacterized protein</fullName>
    </submittedName>
</protein>
<proteinExistence type="predicted"/>
<comment type="caution">
    <text evidence="2">The sequence shown here is derived from an EMBL/GenBank/DDBJ whole genome shotgun (WGS) entry which is preliminary data.</text>
</comment>
<sequence>MVTAATLLQWFSFFSLATLQRPFLPSVRDVLVYVLMSGALLFLLLTSLAYGVADQSMVLHLTKAVREALPDGTPVVGNTVRVPFSFEAFASASVTMGAVTALAVLLCCSFVVQTACDGMATCVAPMLSMTLGTVKPKCWDTAEDYRGKVPPPPGAEA</sequence>
<organism evidence="2 3">
    <name type="scientific">Novymonas esmeraldas</name>
    <dbReference type="NCBI Taxonomy" id="1808958"/>
    <lineage>
        <taxon>Eukaryota</taxon>
        <taxon>Discoba</taxon>
        <taxon>Euglenozoa</taxon>
        <taxon>Kinetoplastea</taxon>
        <taxon>Metakinetoplastina</taxon>
        <taxon>Trypanosomatida</taxon>
        <taxon>Trypanosomatidae</taxon>
        <taxon>Novymonas</taxon>
    </lineage>
</organism>
<dbReference type="Proteomes" id="UP001430356">
    <property type="component" value="Unassembled WGS sequence"/>
</dbReference>
<keyword evidence="1" id="KW-1133">Transmembrane helix</keyword>
<keyword evidence="1" id="KW-0472">Membrane</keyword>
<evidence type="ECO:0000313" key="2">
    <source>
        <dbReference type="EMBL" id="KAK7200749.1"/>
    </source>
</evidence>
<dbReference type="AlphaFoldDB" id="A0AAW0F4Z0"/>
<keyword evidence="3" id="KW-1185">Reference proteome</keyword>
<reference evidence="2 3" key="1">
    <citation type="journal article" date="2021" name="MBio">
        <title>A New Model Trypanosomatid, Novymonas esmeraldas: Genomic Perception of Its 'Candidatus Pandoraea novymonadis' Endosymbiont.</title>
        <authorList>
            <person name="Zakharova A."/>
            <person name="Saura A."/>
            <person name="Butenko A."/>
            <person name="Podesvova L."/>
            <person name="Warmusova S."/>
            <person name="Kostygov A.Y."/>
            <person name="Nenarokova A."/>
            <person name="Lukes J."/>
            <person name="Opperdoes F.R."/>
            <person name="Yurchenko V."/>
        </authorList>
    </citation>
    <scope>NUCLEOTIDE SEQUENCE [LARGE SCALE GENOMIC DNA]</scope>
    <source>
        <strain evidence="2 3">E262AT.01</strain>
    </source>
</reference>
<dbReference type="EMBL" id="JAECZO010000008">
    <property type="protein sequence ID" value="KAK7200749.1"/>
    <property type="molecule type" value="Genomic_DNA"/>
</dbReference>
<feature type="transmembrane region" description="Helical" evidence="1">
    <location>
        <begin position="88"/>
        <end position="112"/>
    </location>
</feature>
<evidence type="ECO:0000313" key="3">
    <source>
        <dbReference type="Proteomes" id="UP001430356"/>
    </source>
</evidence>
<gene>
    <name evidence="2" type="ORF">NESM_000133100</name>
</gene>
<keyword evidence="1" id="KW-0812">Transmembrane</keyword>
<name>A0AAW0F4Z0_9TRYP</name>